<evidence type="ECO:0000256" key="1">
    <source>
        <dbReference type="SAM" id="MobiDB-lite"/>
    </source>
</evidence>
<accession>A0A4Z0PZT8</accession>
<reference evidence="2 3" key="1">
    <citation type="submission" date="2019-04" db="EMBL/GenBank/DDBJ databases">
        <authorList>
            <person name="Feng G."/>
            <person name="Zhang J."/>
            <person name="Zhu H."/>
        </authorList>
    </citation>
    <scope>NUCLEOTIDE SEQUENCE [LARGE SCALE GENOMIC DNA]</scope>
    <source>
        <strain evidence="2 3">9PBR-1</strain>
    </source>
</reference>
<sequence>MNPVRHTHTEFFKLLGFHGARDLFASAFGLKAYPLPLLKIQLSGTLLAAVVAFCAKWIWSPPSALFLLLALDLLNARYGYLADVKLRGGRFKWDELQRTAGKMLATLLVLTAVKNAINSYEYYSYAADVVFAWLFTHKLRKLVVKMVALKVVEGGLPKLILGLLASKFGPYIVDAVQKKEPAPEPDSELVAAGGTPPPGPATP</sequence>
<keyword evidence="3" id="KW-1185">Reference proteome</keyword>
<organism evidence="2 3">
    <name type="scientific">Hymenobacter metallicola</name>
    <dbReference type="NCBI Taxonomy" id="2563114"/>
    <lineage>
        <taxon>Bacteria</taxon>
        <taxon>Pseudomonadati</taxon>
        <taxon>Bacteroidota</taxon>
        <taxon>Cytophagia</taxon>
        <taxon>Cytophagales</taxon>
        <taxon>Hymenobacteraceae</taxon>
        <taxon>Hymenobacter</taxon>
    </lineage>
</organism>
<evidence type="ECO:0000313" key="3">
    <source>
        <dbReference type="Proteomes" id="UP000298471"/>
    </source>
</evidence>
<name>A0A4Z0PZT8_9BACT</name>
<dbReference type="EMBL" id="SRMB01000005">
    <property type="protein sequence ID" value="TGE22834.1"/>
    <property type="molecule type" value="Genomic_DNA"/>
</dbReference>
<feature type="region of interest" description="Disordered" evidence="1">
    <location>
        <begin position="180"/>
        <end position="203"/>
    </location>
</feature>
<comment type="caution">
    <text evidence="2">The sequence shown here is derived from an EMBL/GenBank/DDBJ whole genome shotgun (WGS) entry which is preliminary data.</text>
</comment>
<gene>
    <name evidence="2" type="ORF">E5K02_20935</name>
</gene>
<dbReference type="AlphaFoldDB" id="A0A4Z0PZT8"/>
<dbReference type="Proteomes" id="UP000298471">
    <property type="component" value="Unassembled WGS sequence"/>
</dbReference>
<proteinExistence type="predicted"/>
<protein>
    <submittedName>
        <fullName evidence="2">Uncharacterized protein</fullName>
    </submittedName>
</protein>
<dbReference type="RefSeq" id="WP_167856526.1">
    <property type="nucleotide sequence ID" value="NZ_SRMB01000005.1"/>
</dbReference>
<evidence type="ECO:0000313" key="2">
    <source>
        <dbReference type="EMBL" id="TGE22834.1"/>
    </source>
</evidence>